<dbReference type="InterPro" id="IPR030390">
    <property type="entry name" value="MeTrfase_TrmA_AS"/>
</dbReference>
<dbReference type="SUPFAM" id="SSF53335">
    <property type="entry name" value="S-adenosyl-L-methionine-dependent methyltransferases"/>
    <property type="match status" value="1"/>
</dbReference>
<evidence type="ECO:0000256" key="1">
    <source>
        <dbReference type="ARBA" id="ARBA00022603"/>
    </source>
</evidence>
<evidence type="ECO:0000256" key="5">
    <source>
        <dbReference type="PROSITE-ProRule" id="PRU10015"/>
    </source>
</evidence>
<feature type="active site" description="Nucleophile" evidence="4">
    <location>
        <position position="395"/>
    </location>
</feature>
<dbReference type="PROSITE" id="PS51687">
    <property type="entry name" value="SAM_MT_RNA_M5U"/>
    <property type="match status" value="1"/>
</dbReference>
<keyword evidence="1 4" id="KW-0489">Methyltransferase</keyword>
<reference evidence="6" key="1">
    <citation type="submission" date="2022-09" db="EMBL/GenBank/DDBJ databases">
        <title>Novel Mycoplasma species identified in domestic and wild animals.</title>
        <authorList>
            <person name="Volokhov D.V."/>
            <person name="Furtak V.A."/>
            <person name="Zagorodnyaya T.A."/>
        </authorList>
    </citation>
    <scope>NUCLEOTIDE SEQUENCE</scope>
    <source>
        <strain evidence="6">Oakley</strain>
    </source>
</reference>
<proteinExistence type="inferred from homology"/>
<keyword evidence="7" id="KW-1185">Reference proteome</keyword>
<dbReference type="PANTHER" id="PTHR11061:SF30">
    <property type="entry name" value="TRNA (URACIL(54)-C(5))-METHYLTRANSFERASE"/>
    <property type="match status" value="1"/>
</dbReference>
<dbReference type="PROSITE" id="PS01230">
    <property type="entry name" value="TRMA_1"/>
    <property type="match status" value="1"/>
</dbReference>
<dbReference type="NCBIfam" id="TIGR00479">
    <property type="entry name" value="rumA"/>
    <property type="match status" value="1"/>
</dbReference>
<comment type="similarity">
    <text evidence="4">Belongs to the class I-like SAM-binding methyltransferase superfamily. RNA M5U methyltransferase family.</text>
</comment>
<dbReference type="PANTHER" id="PTHR11061">
    <property type="entry name" value="RNA M5U METHYLTRANSFERASE"/>
    <property type="match status" value="1"/>
</dbReference>
<feature type="active site" evidence="5">
    <location>
        <position position="395"/>
    </location>
</feature>
<dbReference type="EMBL" id="JAOVQM010000011">
    <property type="protein sequence ID" value="MCV2232849.1"/>
    <property type="molecule type" value="Genomic_DNA"/>
</dbReference>
<evidence type="ECO:0000256" key="4">
    <source>
        <dbReference type="PROSITE-ProRule" id="PRU01024"/>
    </source>
</evidence>
<feature type="binding site" evidence="4">
    <location>
        <position position="270"/>
    </location>
    <ligand>
        <name>S-adenosyl-L-methionine</name>
        <dbReference type="ChEBI" id="CHEBI:59789"/>
    </ligand>
</feature>
<evidence type="ECO:0000313" key="7">
    <source>
        <dbReference type="Proteomes" id="UP001177160"/>
    </source>
</evidence>
<evidence type="ECO:0000256" key="2">
    <source>
        <dbReference type="ARBA" id="ARBA00022679"/>
    </source>
</evidence>
<evidence type="ECO:0000256" key="3">
    <source>
        <dbReference type="ARBA" id="ARBA00022691"/>
    </source>
</evidence>
<dbReference type="GO" id="GO:0032259">
    <property type="term" value="P:methylation"/>
    <property type="evidence" value="ECO:0007669"/>
    <property type="project" value="UniProtKB-KW"/>
</dbReference>
<dbReference type="RefSeq" id="WP_263609038.1">
    <property type="nucleotide sequence ID" value="NZ_JAOVQM010000011.1"/>
</dbReference>
<dbReference type="EC" id="2.1.1.190" evidence="6"/>
<feature type="binding site" evidence="4">
    <location>
        <position position="299"/>
    </location>
    <ligand>
        <name>S-adenosyl-L-methionine</name>
        <dbReference type="ChEBI" id="CHEBI:59789"/>
    </ligand>
</feature>
<protein>
    <submittedName>
        <fullName evidence="6">23S rRNA (Uracil(1939)-C(5))-methyltransferase RlmD</fullName>
        <ecNumber evidence="6">2.1.1.190</ecNumber>
    </submittedName>
</protein>
<name>A0ABT2Y7Y2_9MOLU</name>
<sequence>MKTIEIKQIDNYGYGILEMDQRTYRIPNVLLGEKVQVDMTTKGFEVIKRLSDSPKRALVRCPKYDTCGGCQLMHMNYADQLELKKQQIIEQCEKYQLEATVLDPIGSNEPYNYRNKIQMTFKEHKGKIVAGLYEENTHKVVNISDCDIQDKVANQIINTIKALMKKHKIPAYDEDKRTGIIRHVLVKRSLQTKQILVVIVTPSNIFPGRNNLVKDLNLAHPDITSIVHNINERKTSIVLGDESKIITGKGYIEDILMGKRFLIGPKTFYQVNAHQTEVLYGEVLKKLQPKKTDVILDAYAGIGTIGLMLSDHVSKVLSVEINKDSVRSAVKNAELNGIKNVEFVAADAKDYILALVEQKAKLDAIVVDPPRAGLDLEFVKAIQVLRPKKVVYVSCDPETLVRDLKQLSRTYMIGPIQPVDMFSQTYHIENCVLLTLKN</sequence>
<dbReference type="Gene3D" id="2.40.50.1070">
    <property type="match status" value="1"/>
</dbReference>
<dbReference type="Gene3D" id="2.40.50.140">
    <property type="entry name" value="Nucleic acid-binding proteins"/>
    <property type="match status" value="1"/>
</dbReference>
<keyword evidence="2 4" id="KW-0808">Transferase</keyword>
<dbReference type="Proteomes" id="UP001177160">
    <property type="component" value="Unassembled WGS sequence"/>
</dbReference>
<evidence type="ECO:0000313" key="6">
    <source>
        <dbReference type="EMBL" id="MCV2232849.1"/>
    </source>
</evidence>
<dbReference type="CDD" id="cd02440">
    <property type="entry name" value="AdoMet_MTases"/>
    <property type="match status" value="1"/>
</dbReference>
<dbReference type="InterPro" id="IPR029063">
    <property type="entry name" value="SAM-dependent_MTases_sf"/>
</dbReference>
<feature type="binding site" evidence="4">
    <location>
        <position position="368"/>
    </location>
    <ligand>
        <name>S-adenosyl-L-methionine</name>
        <dbReference type="ChEBI" id="CHEBI:59789"/>
    </ligand>
</feature>
<keyword evidence="3 4" id="KW-0949">S-adenosyl-L-methionine</keyword>
<accession>A0ABT2Y7Y2</accession>
<organism evidence="6 7">
    <name type="scientific">Paracholeplasma manati</name>
    <dbReference type="NCBI Taxonomy" id="591373"/>
    <lineage>
        <taxon>Bacteria</taxon>
        <taxon>Bacillati</taxon>
        <taxon>Mycoplasmatota</taxon>
        <taxon>Mollicutes</taxon>
        <taxon>Acholeplasmatales</taxon>
        <taxon>Acholeplasmataceae</taxon>
        <taxon>Paracholeplasma</taxon>
    </lineage>
</organism>
<dbReference type="Pfam" id="PF05958">
    <property type="entry name" value="tRNA_U5-meth_tr"/>
    <property type="match status" value="1"/>
</dbReference>
<dbReference type="GO" id="GO:0008168">
    <property type="term" value="F:methyltransferase activity"/>
    <property type="evidence" value="ECO:0007669"/>
    <property type="project" value="UniProtKB-KW"/>
</dbReference>
<dbReference type="InterPro" id="IPR010280">
    <property type="entry name" value="U5_MeTrfase_fam"/>
</dbReference>
<dbReference type="InterPro" id="IPR012340">
    <property type="entry name" value="NA-bd_OB-fold"/>
</dbReference>
<gene>
    <name evidence="6" type="primary">rlmD</name>
    <name evidence="6" type="ORF">N7548_08455</name>
</gene>
<comment type="caution">
    <text evidence="6">The sequence shown here is derived from an EMBL/GenBank/DDBJ whole genome shotgun (WGS) entry which is preliminary data.</text>
</comment>
<dbReference type="Gene3D" id="3.40.50.150">
    <property type="entry name" value="Vaccinia Virus protein VP39"/>
    <property type="match status" value="1"/>
</dbReference>
<feature type="binding site" evidence="4">
    <location>
        <position position="320"/>
    </location>
    <ligand>
        <name>S-adenosyl-L-methionine</name>
        <dbReference type="ChEBI" id="CHEBI:59789"/>
    </ligand>
</feature>